<accession>A0ACB8Z714</accession>
<proteinExistence type="predicted"/>
<evidence type="ECO:0000313" key="2">
    <source>
        <dbReference type="Proteomes" id="UP001055879"/>
    </source>
</evidence>
<name>A0ACB8Z714_ARCLA</name>
<keyword evidence="2" id="KW-1185">Reference proteome</keyword>
<dbReference type="EMBL" id="CM042057">
    <property type="protein sequence ID" value="KAI3693090.1"/>
    <property type="molecule type" value="Genomic_DNA"/>
</dbReference>
<sequence>MSGKSGSLDQATKVQLQMAYSVIAGKNFNYATAIFDDLKSKIENTERDPKIPYVRFICAYLKFLYSNTYPTTQDGTFAKVGQRSLKVKPVDNEVSISTLRSRLSLHTSSTSAATQEVLSSASPAATTASKRPSASLSGPSKKAKLTKETIAPSSRPERSRSLSQHQ</sequence>
<reference evidence="1 2" key="2">
    <citation type="journal article" date="2022" name="Mol. Ecol. Resour.">
        <title>The genomes of chicory, endive, great burdock and yacon provide insights into Asteraceae paleo-polyploidization history and plant inulin production.</title>
        <authorList>
            <person name="Fan W."/>
            <person name="Wang S."/>
            <person name="Wang H."/>
            <person name="Wang A."/>
            <person name="Jiang F."/>
            <person name="Liu H."/>
            <person name="Zhao H."/>
            <person name="Xu D."/>
            <person name="Zhang Y."/>
        </authorList>
    </citation>
    <scope>NUCLEOTIDE SEQUENCE [LARGE SCALE GENOMIC DNA]</scope>
    <source>
        <strain evidence="2">cv. Niubang</strain>
    </source>
</reference>
<comment type="caution">
    <text evidence="1">The sequence shown here is derived from an EMBL/GenBank/DDBJ whole genome shotgun (WGS) entry which is preliminary data.</text>
</comment>
<protein>
    <submittedName>
        <fullName evidence="1">Uncharacterized protein</fullName>
    </submittedName>
</protein>
<evidence type="ECO:0000313" key="1">
    <source>
        <dbReference type="EMBL" id="KAI3693090.1"/>
    </source>
</evidence>
<gene>
    <name evidence="1" type="ORF">L6452_32919</name>
</gene>
<reference evidence="2" key="1">
    <citation type="journal article" date="2022" name="Mol. Ecol. Resour.">
        <title>The genomes of chicory, endive, great burdock and yacon provide insights into Asteraceae palaeo-polyploidization history and plant inulin production.</title>
        <authorList>
            <person name="Fan W."/>
            <person name="Wang S."/>
            <person name="Wang H."/>
            <person name="Wang A."/>
            <person name="Jiang F."/>
            <person name="Liu H."/>
            <person name="Zhao H."/>
            <person name="Xu D."/>
            <person name="Zhang Y."/>
        </authorList>
    </citation>
    <scope>NUCLEOTIDE SEQUENCE [LARGE SCALE GENOMIC DNA]</scope>
    <source>
        <strain evidence="2">cv. Niubang</strain>
    </source>
</reference>
<dbReference type="Proteomes" id="UP001055879">
    <property type="component" value="Linkage Group LG11"/>
</dbReference>
<organism evidence="1 2">
    <name type="scientific">Arctium lappa</name>
    <name type="common">Greater burdock</name>
    <name type="synonym">Lappa major</name>
    <dbReference type="NCBI Taxonomy" id="4217"/>
    <lineage>
        <taxon>Eukaryota</taxon>
        <taxon>Viridiplantae</taxon>
        <taxon>Streptophyta</taxon>
        <taxon>Embryophyta</taxon>
        <taxon>Tracheophyta</taxon>
        <taxon>Spermatophyta</taxon>
        <taxon>Magnoliopsida</taxon>
        <taxon>eudicotyledons</taxon>
        <taxon>Gunneridae</taxon>
        <taxon>Pentapetalae</taxon>
        <taxon>asterids</taxon>
        <taxon>campanulids</taxon>
        <taxon>Asterales</taxon>
        <taxon>Asteraceae</taxon>
        <taxon>Carduoideae</taxon>
        <taxon>Cardueae</taxon>
        <taxon>Arctiinae</taxon>
        <taxon>Arctium</taxon>
    </lineage>
</organism>